<keyword evidence="2" id="KW-1185">Reference proteome</keyword>
<name>A0A1M4PRL6_9FIRM</name>
<evidence type="ECO:0000313" key="2">
    <source>
        <dbReference type="Proteomes" id="UP000245423"/>
    </source>
</evidence>
<reference evidence="1 2" key="1">
    <citation type="submission" date="2016-11" db="EMBL/GenBank/DDBJ databases">
        <authorList>
            <person name="Manzoor S."/>
        </authorList>
    </citation>
    <scope>NUCLEOTIDE SEQUENCE [LARGE SCALE GENOMIC DNA]</scope>
    <source>
        <strain evidence="1">Clostridium ultunense strain Esp</strain>
    </source>
</reference>
<dbReference type="EMBL" id="LT669839">
    <property type="protein sequence ID" value="SHD78151.1"/>
    <property type="molecule type" value="Genomic_DNA"/>
</dbReference>
<evidence type="ECO:0000313" key="1">
    <source>
        <dbReference type="EMBL" id="SHD78151.1"/>
    </source>
</evidence>
<proteinExistence type="predicted"/>
<dbReference type="Proteomes" id="UP000245423">
    <property type="component" value="Chromosome 1"/>
</dbReference>
<organism evidence="1 2">
    <name type="scientific">[Clostridium] ultunense Esp</name>
    <dbReference type="NCBI Taxonomy" id="1288971"/>
    <lineage>
        <taxon>Bacteria</taxon>
        <taxon>Bacillati</taxon>
        <taxon>Bacillota</taxon>
        <taxon>Tissierellia</taxon>
        <taxon>Tissierellales</taxon>
        <taxon>Tepidimicrobiaceae</taxon>
        <taxon>Schnuerera</taxon>
    </lineage>
</organism>
<gene>
    <name evidence="1" type="ORF">CUESP1_2819</name>
</gene>
<protein>
    <submittedName>
        <fullName evidence="1">Uncharacterized protein</fullName>
    </submittedName>
</protein>
<dbReference type="AlphaFoldDB" id="A0A1M4PRL6"/>
<sequence length="41" mass="5051">MKKISRIYAGYGVSQTPIVLTYERRFEQLQYYLVKYKGRRF</sequence>
<accession>A0A1M4PRL6</accession>